<accession>A0AA96JFE7</accession>
<feature type="transmembrane region" description="Helical" evidence="1">
    <location>
        <begin position="20"/>
        <end position="40"/>
    </location>
</feature>
<feature type="transmembrane region" description="Helical" evidence="1">
    <location>
        <begin position="194"/>
        <end position="212"/>
    </location>
</feature>
<dbReference type="AlphaFoldDB" id="A0AA96JFE7"/>
<dbReference type="Proteomes" id="UP001303408">
    <property type="component" value="Chromosome"/>
</dbReference>
<dbReference type="GO" id="GO:0005886">
    <property type="term" value="C:plasma membrane"/>
    <property type="evidence" value="ECO:0007669"/>
    <property type="project" value="UniProtKB-SubCell"/>
</dbReference>
<evidence type="ECO:0000256" key="1">
    <source>
        <dbReference type="SAM" id="Phobius"/>
    </source>
</evidence>
<feature type="transmembrane region" description="Helical" evidence="1">
    <location>
        <begin position="262"/>
        <end position="287"/>
    </location>
</feature>
<keyword evidence="1" id="KW-0472">Membrane</keyword>
<keyword evidence="1" id="KW-1133">Transmembrane helix</keyword>
<feature type="transmembrane region" description="Helical" evidence="1">
    <location>
        <begin position="160"/>
        <end position="182"/>
    </location>
</feature>
<dbReference type="RefSeq" id="WP_313542631.1">
    <property type="nucleotide sequence ID" value="NZ_CP134880.1"/>
</dbReference>
<dbReference type="Pfam" id="PF12679">
    <property type="entry name" value="ABC2_membrane_2"/>
    <property type="match status" value="1"/>
</dbReference>
<organism evidence="2">
    <name type="scientific">Demequina capsici</name>
    <dbReference type="NCBI Taxonomy" id="3075620"/>
    <lineage>
        <taxon>Bacteria</taxon>
        <taxon>Bacillati</taxon>
        <taxon>Actinomycetota</taxon>
        <taxon>Actinomycetes</taxon>
        <taxon>Micrococcales</taxon>
        <taxon>Demequinaceae</taxon>
        <taxon>Demequina</taxon>
    </lineage>
</organism>
<gene>
    <name evidence="2" type="ORF">RN607_11130</name>
</gene>
<reference evidence="2" key="1">
    <citation type="submission" date="2023-09" db="EMBL/GenBank/DDBJ databases">
        <title>Demequina sp. a novel bacteria isolated from Capsicum annuum.</title>
        <authorList>
            <person name="Humaira Z."/>
            <person name="Lee J."/>
            <person name="Cho D."/>
        </authorList>
    </citation>
    <scope>NUCLEOTIDE SEQUENCE</scope>
    <source>
        <strain evidence="2">PMTSA13</strain>
    </source>
</reference>
<sequence length="298" mass="30876">MSTVATAARHELLASVRAKAPYALVAAFLGMVAASTFIGWRTTVTVTAIYQQVLADGLTTQPNPFTDVSPLYYVRNTVIYVLLIGSLMAATLGVQSALRDRRAETAALIGTRPVDQRAVRAGRLAGLGILLAGLVAITELITWISVSAVVGTPLTGSETLAVAGFGVLTWLLLVGFAGIGVLSGRLLRRERTALLAPVVVWAVIAFVVPQLGTAARPVSLLNPVPLPAQASGAFAWLSQALSPLAITEHFKTSSAALLGSPYAGSALVSALVVAVFACIALTAAILIRVDRTTGGTHE</sequence>
<feature type="transmembrane region" description="Helical" evidence="1">
    <location>
        <begin position="72"/>
        <end position="94"/>
    </location>
</feature>
<dbReference type="KEGG" id="dcp:RN607_11130"/>
<name>A0AA96JFE7_9MICO</name>
<dbReference type="GO" id="GO:0140359">
    <property type="term" value="F:ABC-type transporter activity"/>
    <property type="evidence" value="ECO:0007669"/>
    <property type="project" value="InterPro"/>
</dbReference>
<keyword evidence="1" id="KW-0812">Transmembrane</keyword>
<dbReference type="EMBL" id="CP134880">
    <property type="protein sequence ID" value="WNM26744.1"/>
    <property type="molecule type" value="Genomic_DNA"/>
</dbReference>
<feature type="transmembrane region" description="Helical" evidence="1">
    <location>
        <begin position="124"/>
        <end position="148"/>
    </location>
</feature>
<proteinExistence type="predicted"/>
<protein>
    <submittedName>
        <fullName evidence="2">ABC transporter permease</fullName>
    </submittedName>
</protein>
<evidence type="ECO:0000313" key="2">
    <source>
        <dbReference type="EMBL" id="WNM26744.1"/>
    </source>
</evidence>
<dbReference type="PANTHER" id="PTHR43471">
    <property type="entry name" value="ABC TRANSPORTER PERMEASE"/>
    <property type="match status" value="1"/>
</dbReference>